<sequence length="154" mass="16620">MKQGCAKLVFNSLSNVWNCPHGYISWAIDQSDPENTKAQVECSATKCSSEVTRNVIVRGDTSFSDELIGLEATAQAVQNNIEAPAARLNDDFPKISEDDYIKARNCAPGHLSLKIPSGDEPYIGVKCSAARRGFNFGVLSLLVVVIAASSFHLS</sequence>
<organism evidence="2 3">
    <name type="scientific">Exophiala spinifera</name>
    <dbReference type="NCBI Taxonomy" id="91928"/>
    <lineage>
        <taxon>Eukaryota</taxon>
        <taxon>Fungi</taxon>
        <taxon>Dikarya</taxon>
        <taxon>Ascomycota</taxon>
        <taxon>Pezizomycotina</taxon>
        <taxon>Eurotiomycetes</taxon>
        <taxon>Chaetothyriomycetidae</taxon>
        <taxon>Chaetothyriales</taxon>
        <taxon>Herpotrichiellaceae</taxon>
        <taxon>Exophiala</taxon>
    </lineage>
</organism>
<evidence type="ECO:0000313" key="3">
    <source>
        <dbReference type="Proteomes" id="UP000053328"/>
    </source>
</evidence>
<dbReference type="RefSeq" id="XP_016241275.1">
    <property type="nucleotide sequence ID" value="XM_016375999.1"/>
</dbReference>
<dbReference type="GeneID" id="27328721"/>
<accession>A0A0D2CC63</accession>
<keyword evidence="3" id="KW-1185">Reference proteome</keyword>
<dbReference type="OrthoDB" id="10447265at2759"/>
<dbReference type="AlphaFoldDB" id="A0A0D2CC63"/>
<proteinExistence type="predicted"/>
<dbReference type="Proteomes" id="UP000053328">
    <property type="component" value="Unassembled WGS sequence"/>
</dbReference>
<evidence type="ECO:0000313" key="2">
    <source>
        <dbReference type="EMBL" id="KIW21059.1"/>
    </source>
</evidence>
<feature type="transmembrane region" description="Helical" evidence="1">
    <location>
        <begin position="134"/>
        <end position="153"/>
    </location>
</feature>
<name>A0A0D2CC63_9EURO</name>
<reference evidence="2 3" key="1">
    <citation type="submission" date="2015-01" db="EMBL/GenBank/DDBJ databases">
        <title>The Genome Sequence of Exophiala spinifera CBS89968.</title>
        <authorList>
            <consortium name="The Broad Institute Genomics Platform"/>
            <person name="Cuomo C."/>
            <person name="de Hoog S."/>
            <person name="Gorbushina A."/>
            <person name="Stielow B."/>
            <person name="Teixiera M."/>
            <person name="Abouelleil A."/>
            <person name="Chapman S.B."/>
            <person name="Priest M."/>
            <person name="Young S.K."/>
            <person name="Wortman J."/>
            <person name="Nusbaum C."/>
            <person name="Birren B."/>
        </authorList>
    </citation>
    <scope>NUCLEOTIDE SEQUENCE [LARGE SCALE GENOMIC DNA]</scope>
    <source>
        <strain evidence="2 3">CBS 89968</strain>
    </source>
</reference>
<evidence type="ECO:0000256" key="1">
    <source>
        <dbReference type="SAM" id="Phobius"/>
    </source>
</evidence>
<protein>
    <submittedName>
        <fullName evidence="2">Uncharacterized protein</fullName>
    </submittedName>
</protein>
<dbReference type="EMBL" id="KN847492">
    <property type="protein sequence ID" value="KIW21059.1"/>
    <property type="molecule type" value="Genomic_DNA"/>
</dbReference>
<dbReference type="HOGENOM" id="CLU_1704259_0_0_1"/>
<keyword evidence="1" id="KW-0472">Membrane</keyword>
<keyword evidence="1" id="KW-0812">Transmembrane</keyword>
<gene>
    <name evidence="2" type="ORF">PV08_01638</name>
</gene>
<keyword evidence="1" id="KW-1133">Transmembrane helix</keyword>
<dbReference type="VEuPathDB" id="FungiDB:PV08_01638"/>